<proteinExistence type="predicted"/>
<feature type="compositionally biased region" description="Basic residues" evidence="1">
    <location>
        <begin position="76"/>
        <end position="88"/>
    </location>
</feature>
<dbReference type="AlphaFoldDB" id="J3PI03"/>
<feature type="compositionally biased region" description="Basic residues" evidence="1">
    <location>
        <begin position="96"/>
        <end position="121"/>
    </location>
</feature>
<dbReference type="Proteomes" id="UP000006039">
    <property type="component" value="Unassembled WGS sequence"/>
</dbReference>
<reference evidence="3" key="4">
    <citation type="journal article" date="2015" name="G3 (Bethesda)">
        <title>Genome sequences of three phytopathogenic species of the Magnaporthaceae family of fungi.</title>
        <authorList>
            <person name="Okagaki L.H."/>
            <person name="Nunes C.C."/>
            <person name="Sailsbery J."/>
            <person name="Clay B."/>
            <person name="Brown D."/>
            <person name="John T."/>
            <person name="Oh Y."/>
            <person name="Young N."/>
            <person name="Fitzgerald M."/>
            <person name="Haas B.J."/>
            <person name="Zeng Q."/>
            <person name="Young S."/>
            <person name="Adiconis X."/>
            <person name="Fan L."/>
            <person name="Levin J.Z."/>
            <person name="Mitchell T.K."/>
            <person name="Okubara P.A."/>
            <person name="Farman M.L."/>
            <person name="Kohn L.M."/>
            <person name="Birren B."/>
            <person name="Ma L.-J."/>
            <person name="Dean R.A."/>
        </authorList>
    </citation>
    <scope>NUCLEOTIDE SEQUENCE</scope>
    <source>
        <strain evidence="3">R3-111a-1</strain>
    </source>
</reference>
<dbReference type="VEuPathDB" id="FungiDB:GGTG_13134"/>
<evidence type="ECO:0000313" key="3">
    <source>
        <dbReference type="EnsemblFungi" id="EJT69515"/>
    </source>
</evidence>
<dbReference type="HOGENOM" id="CLU_888633_0_0_1"/>
<sequence length="313" mass="33779">MLLKCLNPRLPCFPCRAFHDLFMGFDPTLRTILANRQNRPAYQTTGTTTGAMAGWAQQPAVRYDTRPWDSGQQLQNRHRRDSGAVVHHHVPDHPQRSRNHSAHRPHHHHHNHQHRHNHHGGRHQDSSSSQNALVAATGDYVARRLVPQLQSGAPSRPVSLFMNYGTMVVPSTDILSPQDSTSNTTAANAVLFNAPGSTMILTPPPPPRPRRPRSDGAVYSAHVAGVPVSSTGGSSSTVYRCPTGNYVVAGAGRGRLHRAGSAVLASCPGCGLLRTTSGGYCRDCDMGASLARDGAVALARRYLVGAKGRFLGN</sequence>
<reference evidence="2" key="2">
    <citation type="submission" date="2010-07" db="EMBL/GenBank/DDBJ databases">
        <authorList>
            <consortium name="The Broad Institute Genome Sequencing Platform"/>
            <consortium name="Broad Institute Genome Sequencing Center for Infectious Disease"/>
            <person name="Ma L.-J."/>
            <person name="Dead R."/>
            <person name="Young S."/>
            <person name="Zeng Q."/>
            <person name="Koehrsen M."/>
            <person name="Alvarado L."/>
            <person name="Berlin A."/>
            <person name="Chapman S.B."/>
            <person name="Chen Z."/>
            <person name="Freedman E."/>
            <person name="Gellesch M."/>
            <person name="Goldberg J."/>
            <person name="Griggs A."/>
            <person name="Gujja S."/>
            <person name="Heilman E.R."/>
            <person name="Heiman D."/>
            <person name="Hepburn T."/>
            <person name="Howarth C."/>
            <person name="Jen D."/>
            <person name="Larson L."/>
            <person name="Mehta T."/>
            <person name="Neiman D."/>
            <person name="Pearson M."/>
            <person name="Roberts A."/>
            <person name="Saif S."/>
            <person name="Shea T."/>
            <person name="Shenoy N."/>
            <person name="Sisk P."/>
            <person name="Stolte C."/>
            <person name="Sykes S."/>
            <person name="Walk T."/>
            <person name="White J."/>
            <person name="Yandava C."/>
            <person name="Haas B."/>
            <person name="Nusbaum C."/>
            <person name="Birren B."/>
        </authorList>
    </citation>
    <scope>NUCLEOTIDE SEQUENCE</scope>
    <source>
        <strain evidence="2">R3-111a-1</strain>
    </source>
</reference>
<reference evidence="3" key="5">
    <citation type="submission" date="2018-04" db="UniProtKB">
        <authorList>
            <consortium name="EnsemblFungi"/>
        </authorList>
    </citation>
    <scope>IDENTIFICATION</scope>
    <source>
        <strain evidence="3">R3-111a-1</strain>
    </source>
</reference>
<evidence type="ECO:0000313" key="4">
    <source>
        <dbReference type="Proteomes" id="UP000006039"/>
    </source>
</evidence>
<name>J3PI03_GAET3</name>
<dbReference type="GeneID" id="20353592"/>
<dbReference type="RefSeq" id="XP_009229300.1">
    <property type="nucleotide sequence ID" value="XM_009231036.1"/>
</dbReference>
<gene>
    <name evidence="3" type="primary">20353592</name>
    <name evidence="2" type="ORF">GGTG_13134</name>
</gene>
<reference evidence="2" key="3">
    <citation type="submission" date="2010-09" db="EMBL/GenBank/DDBJ databases">
        <title>Annotation of Gaeumannomyces graminis var. tritici R3-111a-1.</title>
        <authorList>
            <consortium name="The Broad Institute Genome Sequencing Platform"/>
            <person name="Ma L.-J."/>
            <person name="Dead R."/>
            <person name="Young S.K."/>
            <person name="Zeng Q."/>
            <person name="Gargeya S."/>
            <person name="Fitzgerald M."/>
            <person name="Haas B."/>
            <person name="Abouelleil A."/>
            <person name="Alvarado L."/>
            <person name="Arachchi H.M."/>
            <person name="Berlin A."/>
            <person name="Brown A."/>
            <person name="Chapman S.B."/>
            <person name="Chen Z."/>
            <person name="Dunbar C."/>
            <person name="Freedman E."/>
            <person name="Gearin G."/>
            <person name="Gellesch M."/>
            <person name="Goldberg J."/>
            <person name="Griggs A."/>
            <person name="Gujja S."/>
            <person name="Heiman D."/>
            <person name="Howarth C."/>
            <person name="Larson L."/>
            <person name="Lui A."/>
            <person name="MacDonald P.J.P."/>
            <person name="Mehta T."/>
            <person name="Montmayeur A."/>
            <person name="Murphy C."/>
            <person name="Neiman D."/>
            <person name="Pearson M."/>
            <person name="Priest M."/>
            <person name="Roberts A."/>
            <person name="Saif S."/>
            <person name="Shea T."/>
            <person name="Shenoy N."/>
            <person name="Sisk P."/>
            <person name="Stolte C."/>
            <person name="Sykes S."/>
            <person name="Yandava C."/>
            <person name="Wortman J."/>
            <person name="Nusbaum C."/>
            <person name="Birren B."/>
        </authorList>
    </citation>
    <scope>NUCLEOTIDE SEQUENCE</scope>
    <source>
        <strain evidence="2">R3-111a-1</strain>
    </source>
</reference>
<accession>J3PI03</accession>
<organism evidence="2">
    <name type="scientific">Gaeumannomyces tritici (strain R3-111a-1)</name>
    <name type="common">Wheat and barley take-all root rot fungus</name>
    <name type="synonym">Gaeumannomyces graminis var. tritici</name>
    <dbReference type="NCBI Taxonomy" id="644352"/>
    <lineage>
        <taxon>Eukaryota</taxon>
        <taxon>Fungi</taxon>
        <taxon>Dikarya</taxon>
        <taxon>Ascomycota</taxon>
        <taxon>Pezizomycotina</taxon>
        <taxon>Sordariomycetes</taxon>
        <taxon>Sordariomycetidae</taxon>
        <taxon>Magnaporthales</taxon>
        <taxon>Magnaporthaceae</taxon>
        <taxon>Gaeumannomyces</taxon>
    </lineage>
</organism>
<dbReference type="EMBL" id="GL385404">
    <property type="protein sequence ID" value="EJT69515.1"/>
    <property type="molecule type" value="Genomic_DNA"/>
</dbReference>
<reference evidence="4" key="1">
    <citation type="submission" date="2010-07" db="EMBL/GenBank/DDBJ databases">
        <title>The genome sequence of Gaeumannomyces graminis var. tritici strain R3-111a-1.</title>
        <authorList>
            <consortium name="The Broad Institute Genome Sequencing Platform"/>
            <person name="Ma L.-J."/>
            <person name="Dead R."/>
            <person name="Young S."/>
            <person name="Zeng Q."/>
            <person name="Koehrsen M."/>
            <person name="Alvarado L."/>
            <person name="Berlin A."/>
            <person name="Chapman S.B."/>
            <person name="Chen Z."/>
            <person name="Freedman E."/>
            <person name="Gellesch M."/>
            <person name="Goldberg J."/>
            <person name="Griggs A."/>
            <person name="Gujja S."/>
            <person name="Heilman E.R."/>
            <person name="Heiman D."/>
            <person name="Hepburn T."/>
            <person name="Howarth C."/>
            <person name="Jen D."/>
            <person name="Larson L."/>
            <person name="Mehta T."/>
            <person name="Neiman D."/>
            <person name="Pearson M."/>
            <person name="Roberts A."/>
            <person name="Saif S."/>
            <person name="Shea T."/>
            <person name="Shenoy N."/>
            <person name="Sisk P."/>
            <person name="Stolte C."/>
            <person name="Sykes S."/>
            <person name="Walk T."/>
            <person name="White J."/>
            <person name="Yandava C."/>
            <person name="Haas B."/>
            <person name="Nusbaum C."/>
            <person name="Birren B."/>
        </authorList>
    </citation>
    <scope>NUCLEOTIDE SEQUENCE [LARGE SCALE GENOMIC DNA]</scope>
    <source>
        <strain evidence="4">R3-111a-1</strain>
    </source>
</reference>
<evidence type="ECO:0000256" key="1">
    <source>
        <dbReference type="SAM" id="MobiDB-lite"/>
    </source>
</evidence>
<dbReference type="EnsemblFungi" id="EJT69515">
    <property type="protein sequence ID" value="EJT69515"/>
    <property type="gene ID" value="GGTG_13134"/>
</dbReference>
<evidence type="ECO:0000313" key="2">
    <source>
        <dbReference type="EMBL" id="EJT69515.1"/>
    </source>
</evidence>
<keyword evidence="4" id="KW-1185">Reference proteome</keyword>
<dbReference type="OrthoDB" id="4590951at2759"/>
<protein>
    <submittedName>
        <fullName evidence="2 3">Uncharacterized protein</fullName>
    </submittedName>
</protein>
<feature type="region of interest" description="Disordered" evidence="1">
    <location>
        <begin position="66"/>
        <end position="132"/>
    </location>
</feature>